<name>A0A6P1NHM1_9MICC</name>
<dbReference type="PROSITE" id="PS51186">
    <property type="entry name" value="GNAT"/>
    <property type="match status" value="1"/>
</dbReference>
<feature type="domain" description="N-acetyltransferase" evidence="1">
    <location>
        <begin position="22"/>
        <end position="174"/>
    </location>
</feature>
<gene>
    <name evidence="2" type="ORF">GU243_10650</name>
</gene>
<accession>A0A6P1NHM1</accession>
<dbReference type="EMBL" id="CP047898">
    <property type="protein sequence ID" value="QHK20115.1"/>
    <property type="molecule type" value="Genomic_DNA"/>
</dbReference>
<dbReference type="Gene3D" id="3.40.630.30">
    <property type="match status" value="1"/>
</dbReference>
<reference evidence="2 3" key="1">
    <citation type="submission" date="2020-01" db="EMBL/GenBank/DDBJ databases">
        <title>Pseudarthrobacter psychrotolerans sp. nov., isolated from antarctic soil.</title>
        <authorList>
            <person name="Shin Y."/>
            <person name="Park W."/>
        </authorList>
    </citation>
    <scope>NUCLEOTIDE SEQUENCE [LARGE SCALE GENOMIC DNA]</scope>
    <source>
        <strain evidence="2 3">YJ56</strain>
    </source>
</reference>
<keyword evidence="2" id="KW-0808">Transferase</keyword>
<dbReference type="InterPro" id="IPR016181">
    <property type="entry name" value="Acyl_CoA_acyltransferase"/>
</dbReference>
<dbReference type="SUPFAM" id="SSF55729">
    <property type="entry name" value="Acyl-CoA N-acyltransferases (Nat)"/>
    <property type="match status" value="1"/>
</dbReference>
<evidence type="ECO:0000259" key="1">
    <source>
        <dbReference type="PROSITE" id="PS51186"/>
    </source>
</evidence>
<sequence>MDFNGFADRAKKDAKHDAGTVAVVRPAGPAVFEAIAAIEQASGRGPLSPSALAAAVADPERHVLVATADGAVIGWGKTHYWDHDDGPAPSGHYLGGVTVLPEWRRLGVGAAMTAARLRWVWARASEAWYVVNAENLASIELHRRWNFTEVARGPRFHTTTFTGGLGLLMCAAGGRSSSGCLSRLLA</sequence>
<evidence type="ECO:0000313" key="3">
    <source>
        <dbReference type="Proteomes" id="UP000464186"/>
    </source>
</evidence>
<dbReference type="Pfam" id="PF00583">
    <property type="entry name" value="Acetyltransf_1"/>
    <property type="match status" value="1"/>
</dbReference>
<protein>
    <submittedName>
        <fullName evidence="2">GNAT family N-acetyltransferase</fullName>
    </submittedName>
</protein>
<organism evidence="2 3">
    <name type="scientific">Pseudarthrobacter psychrotolerans</name>
    <dbReference type="NCBI Taxonomy" id="2697569"/>
    <lineage>
        <taxon>Bacteria</taxon>
        <taxon>Bacillati</taxon>
        <taxon>Actinomycetota</taxon>
        <taxon>Actinomycetes</taxon>
        <taxon>Micrococcales</taxon>
        <taxon>Micrococcaceae</taxon>
        <taxon>Pseudarthrobacter</taxon>
    </lineage>
</organism>
<dbReference type="PANTHER" id="PTHR43072">
    <property type="entry name" value="N-ACETYLTRANSFERASE"/>
    <property type="match status" value="1"/>
</dbReference>
<dbReference type="GO" id="GO:0016747">
    <property type="term" value="F:acyltransferase activity, transferring groups other than amino-acyl groups"/>
    <property type="evidence" value="ECO:0007669"/>
    <property type="project" value="InterPro"/>
</dbReference>
<dbReference type="AlphaFoldDB" id="A0A6P1NHM1"/>
<dbReference type="KEGG" id="psey:GU243_10650"/>
<evidence type="ECO:0000313" key="2">
    <source>
        <dbReference type="EMBL" id="QHK20115.1"/>
    </source>
</evidence>
<dbReference type="CDD" id="cd04301">
    <property type="entry name" value="NAT_SF"/>
    <property type="match status" value="1"/>
</dbReference>
<dbReference type="InterPro" id="IPR000182">
    <property type="entry name" value="GNAT_dom"/>
</dbReference>
<proteinExistence type="predicted"/>
<dbReference type="Proteomes" id="UP000464186">
    <property type="component" value="Chromosome"/>
</dbReference>
<keyword evidence="3" id="KW-1185">Reference proteome</keyword>